<keyword evidence="2" id="KW-1185">Reference proteome</keyword>
<accession>A0ABS0L8D0</accession>
<dbReference type="EMBL" id="JADWYK010000023">
    <property type="protein sequence ID" value="MBG8556326.1"/>
    <property type="molecule type" value="Genomic_DNA"/>
</dbReference>
<proteinExistence type="predicted"/>
<sequence length="123" mass="13688">MSSFLPLHNLNKPFFMPKPSVEFPGQAVPIAPNARTFAEMVDSKKAPVRTITDRLGMTFRTYLKRRKDPAGLSLAEVFRLADWLAEAPEKVLAELMMHTVLDSTLLGPGITRHPNGIDRTGTK</sequence>
<protein>
    <recommendedName>
        <fullName evidence="3">XRE family transcriptional regulator</fullName>
    </recommendedName>
</protein>
<dbReference type="Proteomes" id="UP000601099">
    <property type="component" value="Unassembled WGS sequence"/>
</dbReference>
<name>A0ABS0L8D0_9BACT</name>
<evidence type="ECO:0000313" key="1">
    <source>
        <dbReference type="EMBL" id="MBG8556326.1"/>
    </source>
</evidence>
<organism evidence="1 2">
    <name type="scientific">Hymenobacter guriensis</name>
    <dbReference type="NCBI Taxonomy" id="2793065"/>
    <lineage>
        <taxon>Bacteria</taxon>
        <taxon>Pseudomonadati</taxon>
        <taxon>Bacteroidota</taxon>
        <taxon>Cytophagia</taxon>
        <taxon>Cytophagales</taxon>
        <taxon>Hymenobacteraceae</taxon>
        <taxon>Hymenobacter</taxon>
    </lineage>
</organism>
<dbReference type="RefSeq" id="WP_196957344.1">
    <property type="nucleotide sequence ID" value="NZ_JADWYK010000023.1"/>
</dbReference>
<comment type="caution">
    <text evidence="1">The sequence shown here is derived from an EMBL/GenBank/DDBJ whole genome shotgun (WGS) entry which is preliminary data.</text>
</comment>
<gene>
    <name evidence="1" type="ORF">I5L79_22460</name>
</gene>
<evidence type="ECO:0000313" key="2">
    <source>
        <dbReference type="Proteomes" id="UP000601099"/>
    </source>
</evidence>
<evidence type="ECO:0008006" key="3">
    <source>
        <dbReference type="Google" id="ProtNLM"/>
    </source>
</evidence>
<reference evidence="1 2" key="1">
    <citation type="submission" date="2020-11" db="EMBL/GenBank/DDBJ databases">
        <title>Hymenobacter sp.</title>
        <authorList>
            <person name="Kim M.K."/>
        </authorList>
    </citation>
    <scope>NUCLEOTIDE SEQUENCE [LARGE SCALE GENOMIC DNA]</scope>
    <source>
        <strain evidence="1 2">BT594</strain>
    </source>
</reference>